<dbReference type="Proteomes" id="UP000094828">
    <property type="component" value="Unassembled WGS sequence"/>
</dbReference>
<sequence>MSSSACRTLPEDFRAGCCLRKVAMVVVCLVSGSMIEGSMIQSGMSVGSLSLQASDLNLTRISGTWQVDSATTDVLRSTVLPYKDYLIKIDGNKVRIEKPDSILPVATLGLRVKPGRLLDEPMQFDLYDADNKHVYQGIYRLKGSQLELCLAPYGKTAVDDNRPENFIPKTGDGATLVRLHWVRR</sequence>
<protein>
    <recommendedName>
        <fullName evidence="3">TIGR03067 domain-containing protein</fullName>
    </recommendedName>
</protein>
<organism evidence="1 2">
    <name type="scientific">Planctopirus hydrillae</name>
    <dbReference type="NCBI Taxonomy" id="1841610"/>
    <lineage>
        <taxon>Bacteria</taxon>
        <taxon>Pseudomonadati</taxon>
        <taxon>Planctomycetota</taxon>
        <taxon>Planctomycetia</taxon>
        <taxon>Planctomycetales</taxon>
        <taxon>Planctomycetaceae</taxon>
        <taxon>Planctopirus</taxon>
    </lineage>
</organism>
<comment type="caution">
    <text evidence="1">The sequence shown here is derived from an EMBL/GenBank/DDBJ whole genome shotgun (WGS) entry which is preliminary data.</text>
</comment>
<evidence type="ECO:0000313" key="2">
    <source>
        <dbReference type="Proteomes" id="UP000094828"/>
    </source>
</evidence>
<dbReference type="AlphaFoldDB" id="A0A1C3E6B5"/>
<dbReference type="EMBL" id="LYDR01000151">
    <property type="protein sequence ID" value="ODA28785.1"/>
    <property type="molecule type" value="Genomic_DNA"/>
</dbReference>
<name>A0A1C3E6B5_9PLAN</name>
<accession>A0A1C3E6B5</accession>
<evidence type="ECO:0000313" key="1">
    <source>
        <dbReference type="EMBL" id="ODA28785.1"/>
    </source>
</evidence>
<evidence type="ECO:0008006" key="3">
    <source>
        <dbReference type="Google" id="ProtNLM"/>
    </source>
</evidence>
<proteinExistence type="predicted"/>
<keyword evidence="2" id="KW-1185">Reference proteome</keyword>
<gene>
    <name evidence="1" type="ORF">A6X21_11085</name>
</gene>
<reference evidence="1 2" key="1">
    <citation type="submission" date="2016-05" db="EMBL/GenBank/DDBJ databases">
        <title>Genomic and physiological characterization of Planctopirus sp. isolated from fresh water lake.</title>
        <authorList>
            <person name="Subhash Y."/>
            <person name="Ramana C."/>
        </authorList>
    </citation>
    <scope>NUCLEOTIDE SEQUENCE [LARGE SCALE GENOMIC DNA]</scope>
    <source>
        <strain evidence="1 2">JC280</strain>
    </source>
</reference>